<evidence type="ECO:0000256" key="1">
    <source>
        <dbReference type="SAM" id="MobiDB-lite"/>
    </source>
</evidence>
<dbReference type="AlphaFoldDB" id="A0A5N5KPY8"/>
<comment type="caution">
    <text evidence="2">The sequence shown here is derived from an EMBL/GenBank/DDBJ whole genome shotgun (WGS) entry which is preliminary data.</text>
</comment>
<feature type="region of interest" description="Disordered" evidence="1">
    <location>
        <begin position="35"/>
        <end position="54"/>
    </location>
</feature>
<protein>
    <submittedName>
        <fullName evidence="2">Uncharacterized protein</fullName>
    </submittedName>
</protein>
<feature type="compositionally biased region" description="Basic residues" evidence="1">
    <location>
        <begin position="161"/>
        <end position="170"/>
    </location>
</feature>
<sequence length="215" mass="24890">MSSLYSDDNIFDLLRDERGDVDVAKLVSKDEALAKKKKKERERLENLPVRNGNTFYDGDLATNKNVVVMYSHETDEQEEKRKVDYFDDNREIDGKIVAQEKVEPRKEKEKNGELVKDLENKRRDLDRKKKVKNHMPDLNGKEEAGISAETEKRDADNKRPVEKKKFKKGDKKREEEEVKGSTGELKGLFQVLHKAVAVVAFMTLGAVMYSTWKEL</sequence>
<dbReference type="Proteomes" id="UP000326939">
    <property type="component" value="Chromosome 12"/>
</dbReference>
<evidence type="ECO:0000313" key="2">
    <source>
        <dbReference type="EMBL" id="KAB5532421.1"/>
    </source>
</evidence>
<gene>
    <name evidence="2" type="ORF">DKX38_019091</name>
</gene>
<reference evidence="3" key="1">
    <citation type="journal article" date="2019" name="Gigascience">
        <title>De novo genome assembly of the endangered Acer yangbiense, a plant species with extremely small populations endemic to Yunnan Province, China.</title>
        <authorList>
            <person name="Yang J."/>
            <person name="Wariss H.M."/>
            <person name="Tao L."/>
            <person name="Zhang R."/>
            <person name="Yun Q."/>
            <person name="Hollingsworth P."/>
            <person name="Dao Z."/>
            <person name="Luo G."/>
            <person name="Guo H."/>
            <person name="Ma Y."/>
            <person name="Sun W."/>
        </authorList>
    </citation>
    <scope>NUCLEOTIDE SEQUENCE [LARGE SCALE GENOMIC DNA]</scope>
    <source>
        <strain evidence="3">cv. br00</strain>
    </source>
</reference>
<feature type="compositionally biased region" description="Basic and acidic residues" evidence="1">
    <location>
        <begin position="139"/>
        <end position="160"/>
    </location>
</feature>
<feature type="compositionally biased region" description="Basic and acidic residues" evidence="1">
    <location>
        <begin position="97"/>
        <end position="127"/>
    </location>
</feature>
<accession>A0A5N5KPY8</accession>
<proteinExistence type="predicted"/>
<evidence type="ECO:0000313" key="3">
    <source>
        <dbReference type="Proteomes" id="UP000326939"/>
    </source>
</evidence>
<name>A0A5N5KPY8_9ROSI</name>
<dbReference type="EMBL" id="VDCV01000012">
    <property type="protein sequence ID" value="KAB5532421.1"/>
    <property type="molecule type" value="Genomic_DNA"/>
</dbReference>
<organism evidence="2 3">
    <name type="scientific">Salix brachista</name>
    <dbReference type="NCBI Taxonomy" id="2182728"/>
    <lineage>
        <taxon>Eukaryota</taxon>
        <taxon>Viridiplantae</taxon>
        <taxon>Streptophyta</taxon>
        <taxon>Embryophyta</taxon>
        <taxon>Tracheophyta</taxon>
        <taxon>Spermatophyta</taxon>
        <taxon>Magnoliopsida</taxon>
        <taxon>eudicotyledons</taxon>
        <taxon>Gunneridae</taxon>
        <taxon>Pentapetalae</taxon>
        <taxon>rosids</taxon>
        <taxon>fabids</taxon>
        <taxon>Malpighiales</taxon>
        <taxon>Salicaceae</taxon>
        <taxon>Saliceae</taxon>
        <taxon>Salix</taxon>
    </lineage>
</organism>
<feature type="region of interest" description="Disordered" evidence="1">
    <location>
        <begin position="97"/>
        <end position="181"/>
    </location>
</feature>
<keyword evidence="3" id="KW-1185">Reference proteome</keyword>